<accession>A0A8J3E9M4</accession>
<dbReference type="SUPFAM" id="SSF54001">
    <property type="entry name" value="Cysteine proteinases"/>
    <property type="match status" value="1"/>
</dbReference>
<proteinExistence type="predicted"/>
<dbReference type="RefSeq" id="WP_117004137.1">
    <property type="nucleotide sequence ID" value="NZ_BMJS01000090.1"/>
</dbReference>
<dbReference type="AlphaFoldDB" id="A0A8J3E9M4"/>
<evidence type="ECO:0000313" key="2">
    <source>
        <dbReference type="Proteomes" id="UP000636949"/>
    </source>
</evidence>
<dbReference type="Gene3D" id="3.90.1720.10">
    <property type="entry name" value="endopeptidase domain like (from Nostoc punctiforme)"/>
    <property type="match status" value="1"/>
</dbReference>
<reference evidence="1" key="2">
    <citation type="submission" date="2020-09" db="EMBL/GenBank/DDBJ databases">
        <authorList>
            <person name="Sun Q."/>
            <person name="Zhou Y."/>
        </authorList>
    </citation>
    <scope>NUCLEOTIDE SEQUENCE</scope>
    <source>
        <strain evidence="1">CGMCC 1.15758</strain>
    </source>
</reference>
<gene>
    <name evidence="1" type="ORF">GCM10010995_28300</name>
</gene>
<keyword evidence="2" id="KW-1185">Reference proteome</keyword>
<sequence>MPLIQIYFGRKYHPVSYGIRWVTRSHFSHVELQVDDDCYSSNGSLGVYKRSYDDLRKSQDMLETWRTEISDAQKSDLMSFLNSQLGKKYDYSSALGLGLWRRDWIDEHDKWFCSELIDAAFKAAKSPLTNSDFASHRLTPNDLRTSLAIKREKLEKNIHNKSWWQKLKFF</sequence>
<dbReference type="OrthoDB" id="95478at2"/>
<protein>
    <submittedName>
        <fullName evidence="1">Uncharacterized protein</fullName>
    </submittedName>
</protein>
<comment type="caution">
    <text evidence="1">The sequence shown here is derived from an EMBL/GenBank/DDBJ whole genome shotgun (WGS) entry which is preliminary data.</text>
</comment>
<dbReference type="Proteomes" id="UP000636949">
    <property type="component" value="Unassembled WGS sequence"/>
</dbReference>
<name>A0A8J3E9M4_9GAMM</name>
<organism evidence="1 2">
    <name type="scientific">Cysteiniphilum litorale</name>
    <dbReference type="NCBI Taxonomy" id="2056700"/>
    <lineage>
        <taxon>Bacteria</taxon>
        <taxon>Pseudomonadati</taxon>
        <taxon>Pseudomonadota</taxon>
        <taxon>Gammaproteobacteria</taxon>
        <taxon>Thiotrichales</taxon>
        <taxon>Fastidiosibacteraceae</taxon>
        <taxon>Cysteiniphilum</taxon>
    </lineage>
</organism>
<reference evidence="1" key="1">
    <citation type="journal article" date="2014" name="Int. J. Syst. Evol. Microbiol.">
        <title>Complete genome sequence of Corynebacterium casei LMG S-19264T (=DSM 44701T), isolated from a smear-ripened cheese.</title>
        <authorList>
            <consortium name="US DOE Joint Genome Institute (JGI-PGF)"/>
            <person name="Walter F."/>
            <person name="Albersmeier A."/>
            <person name="Kalinowski J."/>
            <person name="Ruckert C."/>
        </authorList>
    </citation>
    <scope>NUCLEOTIDE SEQUENCE</scope>
    <source>
        <strain evidence="1">CGMCC 1.15758</strain>
    </source>
</reference>
<dbReference type="InterPro" id="IPR038765">
    <property type="entry name" value="Papain-like_cys_pep_sf"/>
</dbReference>
<dbReference type="EMBL" id="BMJS01000090">
    <property type="protein sequence ID" value="GGG09041.1"/>
    <property type="molecule type" value="Genomic_DNA"/>
</dbReference>
<evidence type="ECO:0000313" key="1">
    <source>
        <dbReference type="EMBL" id="GGG09041.1"/>
    </source>
</evidence>